<feature type="transmembrane region" description="Helical" evidence="2">
    <location>
        <begin position="147"/>
        <end position="167"/>
    </location>
</feature>
<keyword evidence="5" id="KW-1185">Reference proteome</keyword>
<proteinExistence type="predicted"/>
<protein>
    <recommendedName>
        <fullName evidence="3">SH3b domain-containing protein</fullName>
    </recommendedName>
</protein>
<feature type="repeat" description="TPR" evidence="1">
    <location>
        <begin position="78"/>
        <end position="111"/>
    </location>
</feature>
<feature type="domain" description="SH3b" evidence="3">
    <location>
        <begin position="212"/>
        <end position="261"/>
    </location>
</feature>
<feature type="transmembrane region" description="Helical" evidence="2">
    <location>
        <begin position="20"/>
        <end position="42"/>
    </location>
</feature>
<comment type="caution">
    <text evidence="4">The sequence shown here is derived from an EMBL/GenBank/DDBJ whole genome shotgun (WGS) entry which is preliminary data.</text>
</comment>
<evidence type="ECO:0000313" key="5">
    <source>
        <dbReference type="Proteomes" id="UP001243717"/>
    </source>
</evidence>
<reference evidence="4 5" key="1">
    <citation type="submission" date="2023-04" db="EMBL/GenBank/DDBJ databases">
        <title>A novel bacteria isolated from coastal sediment.</title>
        <authorList>
            <person name="Liu X.-J."/>
            <person name="Du Z.-J."/>
        </authorList>
    </citation>
    <scope>NUCLEOTIDE SEQUENCE [LARGE SCALE GENOMIC DNA]</scope>
    <source>
        <strain evidence="4 5">SDUM461004</strain>
    </source>
</reference>
<dbReference type="EMBL" id="JARXIC010000002">
    <property type="protein sequence ID" value="MDQ8193216.1"/>
    <property type="molecule type" value="Genomic_DNA"/>
</dbReference>
<organism evidence="4 5">
    <name type="scientific">Thalassobacterium sedimentorum</name>
    <dbReference type="NCBI Taxonomy" id="3041258"/>
    <lineage>
        <taxon>Bacteria</taxon>
        <taxon>Pseudomonadati</taxon>
        <taxon>Verrucomicrobiota</taxon>
        <taxon>Opitutia</taxon>
        <taxon>Puniceicoccales</taxon>
        <taxon>Coraliomargaritaceae</taxon>
        <taxon>Thalassobacterium</taxon>
    </lineage>
</organism>
<dbReference type="SUPFAM" id="SSF48452">
    <property type="entry name" value="TPR-like"/>
    <property type="match status" value="1"/>
</dbReference>
<keyword evidence="2" id="KW-1133">Transmembrane helix</keyword>
<dbReference type="Gene3D" id="1.25.40.10">
    <property type="entry name" value="Tetratricopeptide repeat domain"/>
    <property type="match status" value="1"/>
</dbReference>
<gene>
    <name evidence="4" type="ORF">QEH59_02180</name>
</gene>
<dbReference type="InterPro" id="IPR019734">
    <property type="entry name" value="TPR_rpt"/>
</dbReference>
<keyword evidence="2" id="KW-0812">Transmembrane</keyword>
<evidence type="ECO:0000313" key="4">
    <source>
        <dbReference type="EMBL" id="MDQ8193216.1"/>
    </source>
</evidence>
<evidence type="ECO:0000256" key="1">
    <source>
        <dbReference type="PROSITE-ProRule" id="PRU00339"/>
    </source>
</evidence>
<keyword evidence="2" id="KW-0472">Membrane</keyword>
<evidence type="ECO:0000259" key="3">
    <source>
        <dbReference type="Pfam" id="PF08239"/>
    </source>
</evidence>
<evidence type="ECO:0000256" key="2">
    <source>
        <dbReference type="SAM" id="Phobius"/>
    </source>
</evidence>
<dbReference type="InterPro" id="IPR011990">
    <property type="entry name" value="TPR-like_helical_dom_sf"/>
</dbReference>
<keyword evidence="1" id="KW-0802">TPR repeat</keyword>
<dbReference type="Proteomes" id="UP001243717">
    <property type="component" value="Unassembled WGS sequence"/>
</dbReference>
<feature type="transmembrane region" description="Helical" evidence="2">
    <location>
        <begin position="174"/>
        <end position="196"/>
    </location>
</feature>
<dbReference type="Pfam" id="PF08239">
    <property type="entry name" value="SH3_3"/>
    <property type="match status" value="1"/>
</dbReference>
<dbReference type="PROSITE" id="PS50005">
    <property type="entry name" value="TPR"/>
    <property type="match status" value="1"/>
</dbReference>
<name>A0ABU1AEM7_9BACT</name>
<accession>A0ABU1AEM7</accession>
<dbReference type="Gene3D" id="2.30.30.40">
    <property type="entry name" value="SH3 Domains"/>
    <property type="match status" value="1"/>
</dbReference>
<dbReference type="RefSeq" id="WP_308983721.1">
    <property type="nucleotide sequence ID" value="NZ_JARXIC010000002.1"/>
</dbReference>
<sequence length="264" mass="29374">MNLLRKSASDAAYSASPRRINLFLKIPKFILLYLSALAAPWLTLHADNFEDGVKAYHQSDYQEAASAFERSLSQMESAAAHHNLALSLYQQQRPAEAIWQLERAVRLSPANKNYLFKLGALRQQLGLYQQTTTWWQIASNSLSQRSWIYIASVCFWIIIAAILLPYMAGRKPRILLKLCISFAAIALALSSAALVIQSTRLVSGVIISNSPVSLHHAPASAAPEAGIARPGERAQILDQHNQFLKIQTEADITGWIHSKSLRQL</sequence>
<dbReference type="InterPro" id="IPR003646">
    <property type="entry name" value="SH3-like_bac-type"/>
</dbReference>